<feature type="compositionally biased region" description="Low complexity" evidence="1">
    <location>
        <begin position="34"/>
        <end position="51"/>
    </location>
</feature>
<keyword evidence="3" id="KW-1185">Reference proteome</keyword>
<proteinExistence type="predicted"/>
<dbReference type="EMBL" id="CP069032">
    <property type="protein sequence ID" value="QRD00230.1"/>
    <property type="molecule type" value="Genomic_DNA"/>
</dbReference>
<dbReference type="AlphaFoldDB" id="A0A7U2I3A1"/>
<evidence type="ECO:0000313" key="2">
    <source>
        <dbReference type="EMBL" id="QRD00230.1"/>
    </source>
</evidence>
<reference evidence="3" key="1">
    <citation type="journal article" date="2021" name="BMC Genomics">
        <title>Chromosome-level genome assembly and manually-curated proteome of model necrotroph Parastagonospora nodorum Sn15 reveals a genome-wide trove of candidate effector homologs, and redundancy of virulence-related functions within an accessory chromosome.</title>
        <authorList>
            <person name="Bertazzoni S."/>
            <person name="Jones D.A.B."/>
            <person name="Phan H.T."/>
            <person name="Tan K.-C."/>
            <person name="Hane J.K."/>
        </authorList>
    </citation>
    <scope>NUCLEOTIDE SEQUENCE [LARGE SCALE GENOMIC DNA]</scope>
    <source>
        <strain evidence="3">SN15 / ATCC MYA-4574 / FGSC 10173)</strain>
    </source>
</reference>
<gene>
    <name evidence="2" type="ORF">JI435_414830</name>
</gene>
<evidence type="ECO:0000313" key="3">
    <source>
        <dbReference type="Proteomes" id="UP000663193"/>
    </source>
</evidence>
<dbReference type="VEuPathDB" id="FungiDB:JI435_414830"/>
<accession>A0A7U2I3A1</accession>
<sequence length="67" mass="6428">MSLRLDPSLVSRGSAALVSAAAAAAAEDEDADSDSVNGGAAANAGGDSSPGAWHALLRCSSVSRAGK</sequence>
<protein>
    <submittedName>
        <fullName evidence="2">Uncharacterized protein</fullName>
    </submittedName>
</protein>
<evidence type="ECO:0000256" key="1">
    <source>
        <dbReference type="SAM" id="MobiDB-lite"/>
    </source>
</evidence>
<dbReference type="Proteomes" id="UP000663193">
    <property type="component" value="Chromosome 10"/>
</dbReference>
<feature type="region of interest" description="Disordered" evidence="1">
    <location>
        <begin position="27"/>
        <end position="51"/>
    </location>
</feature>
<organism evidence="2 3">
    <name type="scientific">Phaeosphaeria nodorum (strain SN15 / ATCC MYA-4574 / FGSC 10173)</name>
    <name type="common">Glume blotch fungus</name>
    <name type="synonym">Parastagonospora nodorum</name>
    <dbReference type="NCBI Taxonomy" id="321614"/>
    <lineage>
        <taxon>Eukaryota</taxon>
        <taxon>Fungi</taxon>
        <taxon>Dikarya</taxon>
        <taxon>Ascomycota</taxon>
        <taxon>Pezizomycotina</taxon>
        <taxon>Dothideomycetes</taxon>
        <taxon>Pleosporomycetidae</taxon>
        <taxon>Pleosporales</taxon>
        <taxon>Pleosporineae</taxon>
        <taxon>Phaeosphaeriaceae</taxon>
        <taxon>Parastagonospora</taxon>
    </lineage>
</organism>
<name>A0A7U2I3A1_PHANO</name>